<accession>A0A915Q127</accession>
<reference evidence="2" key="1">
    <citation type="submission" date="2022-11" db="UniProtKB">
        <authorList>
            <consortium name="WormBaseParasite"/>
        </authorList>
    </citation>
    <scope>IDENTIFICATION</scope>
</reference>
<dbReference type="WBParaSite" id="sdigi.contig71.g3582.t1">
    <property type="protein sequence ID" value="sdigi.contig71.g3582.t1"/>
    <property type="gene ID" value="sdigi.contig71.g3582"/>
</dbReference>
<keyword evidence="1" id="KW-1185">Reference proteome</keyword>
<sequence>MVNGNGCGESSAQLCQSIFPHLYCLPFSHKQTDQREPREIVYGGQRQFGRDMDRDLQERLHRWCRKGHKGMLGPGDAGSTGRSDTDKFLGKLFFSLTPSLLFKYLRISVRRPRTIRGSFLLNRTLRHLMKLLVMCTLELWLTGSSTICSDDLVEVVKIL</sequence>
<evidence type="ECO:0000313" key="1">
    <source>
        <dbReference type="Proteomes" id="UP000887581"/>
    </source>
</evidence>
<dbReference type="AlphaFoldDB" id="A0A915Q127"/>
<evidence type="ECO:0000313" key="2">
    <source>
        <dbReference type="WBParaSite" id="sdigi.contig71.g3582.t1"/>
    </source>
</evidence>
<protein>
    <submittedName>
        <fullName evidence="2">Uncharacterized protein</fullName>
    </submittedName>
</protein>
<dbReference type="Proteomes" id="UP000887581">
    <property type="component" value="Unplaced"/>
</dbReference>
<proteinExistence type="predicted"/>
<name>A0A915Q127_9BILA</name>
<organism evidence="1 2">
    <name type="scientific">Setaria digitata</name>
    <dbReference type="NCBI Taxonomy" id="48799"/>
    <lineage>
        <taxon>Eukaryota</taxon>
        <taxon>Metazoa</taxon>
        <taxon>Ecdysozoa</taxon>
        <taxon>Nematoda</taxon>
        <taxon>Chromadorea</taxon>
        <taxon>Rhabditida</taxon>
        <taxon>Spirurina</taxon>
        <taxon>Spiruromorpha</taxon>
        <taxon>Filarioidea</taxon>
        <taxon>Setariidae</taxon>
        <taxon>Setaria</taxon>
    </lineage>
</organism>